<dbReference type="Gene3D" id="3.30.2410.10">
    <property type="entry name" value="Hect, E3 ligase catalytic domain"/>
    <property type="match status" value="1"/>
</dbReference>
<accession>A0A8R1YUG5</accession>
<keyword evidence="7 16" id="KW-0808">Transferase</keyword>
<keyword evidence="10" id="KW-0677">Repeat</keyword>
<feature type="repeat" description="RCC1" evidence="15">
    <location>
        <begin position="820"/>
        <end position="872"/>
    </location>
</feature>
<dbReference type="FunFam" id="3.30.2160.10:FF:000004">
    <property type="entry name" value="probable E3 ubiquitin-protein ligase HERC4 isoform X1"/>
    <property type="match status" value="1"/>
</dbReference>
<dbReference type="Pfam" id="PF25390">
    <property type="entry name" value="WD40_RLD"/>
    <property type="match status" value="1"/>
</dbReference>
<evidence type="ECO:0000256" key="13">
    <source>
        <dbReference type="ARBA" id="ARBA00023242"/>
    </source>
</evidence>
<dbReference type="Gene3D" id="3.30.2160.10">
    <property type="entry name" value="Hect, E3 ligase catalytic domain"/>
    <property type="match status" value="1"/>
</dbReference>
<reference evidence="18" key="2">
    <citation type="submission" date="2022-06" db="UniProtKB">
        <authorList>
            <consortium name="EnsemblMetazoa"/>
        </authorList>
    </citation>
    <scope>IDENTIFICATION</scope>
    <source>
        <strain evidence="18">PS312</strain>
    </source>
</reference>
<feature type="compositionally biased region" description="Acidic residues" evidence="17">
    <location>
        <begin position="724"/>
        <end position="733"/>
    </location>
</feature>
<evidence type="ECO:0000256" key="8">
    <source>
        <dbReference type="ARBA" id="ARBA00022691"/>
    </source>
</evidence>
<dbReference type="Pfam" id="PF25376">
    <property type="entry name" value="Pre-PUA_NSUN2"/>
    <property type="match status" value="1"/>
</dbReference>
<dbReference type="PROSITE" id="PS51686">
    <property type="entry name" value="SAM_MT_RSMB_NOP"/>
    <property type="match status" value="1"/>
</dbReference>
<feature type="repeat" description="RCC1" evidence="15">
    <location>
        <begin position="923"/>
        <end position="967"/>
    </location>
</feature>
<feature type="repeat" description="RCC1" evidence="15">
    <location>
        <begin position="968"/>
        <end position="1019"/>
    </location>
</feature>
<dbReference type="PROSITE" id="PS50012">
    <property type="entry name" value="RCC1_3"/>
    <property type="match status" value="7"/>
</dbReference>
<dbReference type="Proteomes" id="UP000005239">
    <property type="component" value="Unassembled WGS sequence"/>
</dbReference>
<dbReference type="GO" id="GO:0000049">
    <property type="term" value="F:tRNA binding"/>
    <property type="evidence" value="ECO:0000318"/>
    <property type="project" value="GO_Central"/>
</dbReference>
<feature type="repeat" description="RCC1" evidence="15">
    <location>
        <begin position="1072"/>
        <end position="1121"/>
    </location>
</feature>
<feature type="binding site" evidence="16">
    <location>
        <position position="286"/>
    </location>
    <ligand>
        <name>S-adenosyl-L-methionine</name>
        <dbReference type="ChEBI" id="CHEBI:59789"/>
    </ligand>
</feature>
<dbReference type="GO" id="GO:0016428">
    <property type="term" value="F:tRNA (cytidine-5-)-methyltransferase activity"/>
    <property type="evidence" value="ECO:0000318"/>
    <property type="project" value="GO_Central"/>
</dbReference>
<dbReference type="Gene3D" id="2.130.10.30">
    <property type="entry name" value="Regulator of chromosome condensation 1/beta-lactamase-inhibitor protein II"/>
    <property type="match status" value="2"/>
</dbReference>
<dbReference type="InterPro" id="IPR057285">
    <property type="entry name" value="Pre-PUA_NSUN2"/>
</dbReference>
<dbReference type="EC" id="2.1.1.203" evidence="3"/>
<evidence type="ECO:0000256" key="12">
    <source>
        <dbReference type="ARBA" id="ARBA00022884"/>
    </source>
</evidence>
<dbReference type="SUPFAM" id="SSF50985">
    <property type="entry name" value="RCC1/BLIP-II"/>
    <property type="match status" value="1"/>
</dbReference>
<dbReference type="GO" id="GO:0004842">
    <property type="term" value="F:ubiquitin-protein transferase activity"/>
    <property type="evidence" value="ECO:0007669"/>
    <property type="project" value="InterPro"/>
</dbReference>
<keyword evidence="6 16" id="KW-0489">Methyltransferase</keyword>
<keyword evidence="13" id="KW-0539">Nucleus</keyword>
<feature type="repeat" description="RCC1" evidence="15">
    <location>
        <begin position="763"/>
        <end position="819"/>
    </location>
</feature>
<dbReference type="SUPFAM" id="SSF56204">
    <property type="entry name" value="Hect, E3 ligase catalytic domain"/>
    <property type="match status" value="1"/>
</dbReference>
<dbReference type="SUPFAM" id="SSF53335">
    <property type="entry name" value="S-adenosyl-L-methionine-dependent methyltransferases"/>
    <property type="match status" value="1"/>
</dbReference>
<dbReference type="PANTHER" id="PTHR22808">
    <property type="entry name" value="NCL1 YEAST -RELATED NOL1/NOP2/FMU SUN DOMAIN-CONTAINING"/>
    <property type="match status" value="1"/>
</dbReference>
<dbReference type="InterPro" id="IPR023270">
    <property type="entry name" value="RCMT_NCL1"/>
</dbReference>
<keyword evidence="8 16" id="KW-0949">S-adenosyl-L-methionine</keyword>
<protein>
    <recommendedName>
        <fullName evidence="3">tRNA (cytosine(34)-C(5))-methyltransferase</fullName>
        <ecNumber evidence="3">2.1.1.203</ecNumber>
    </recommendedName>
</protein>
<dbReference type="Gene3D" id="3.90.1750.10">
    <property type="entry name" value="Hect, E3 ligase catalytic domains"/>
    <property type="match status" value="1"/>
</dbReference>
<evidence type="ECO:0000256" key="11">
    <source>
        <dbReference type="ARBA" id="ARBA00022786"/>
    </source>
</evidence>
<evidence type="ECO:0000256" key="4">
    <source>
        <dbReference type="ARBA" id="ARBA00022490"/>
    </source>
</evidence>
<organism evidence="18 19">
    <name type="scientific">Pristionchus pacificus</name>
    <name type="common">Parasitic nematode worm</name>
    <dbReference type="NCBI Taxonomy" id="54126"/>
    <lineage>
        <taxon>Eukaryota</taxon>
        <taxon>Metazoa</taxon>
        <taxon>Ecdysozoa</taxon>
        <taxon>Nematoda</taxon>
        <taxon>Chromadorea</taxon>
        <taxon>Rhabditida</taxon>
        <taxon>Rhabditina</taxon>
        <taxon>Diplogasteromorpha</taxon>
        <taxon>Diplogasteroidea</taxon>
        <taxon>Neodiplogasteridae</taxon>
        <taxon>Pristionchus</taxon>
    </lineage>
</organism>
<evidence type="ECO:0000256" key="1">
    <source>
        <dbReference type="ARBA" id="ARBA00004123"/>
    </source>
</evidence>
<dbReference type="GO" id="GO:0030488">
    <property type="term" value="P:tRNA methylation"/>
    <property type="evidence" value="ECO:0000318"/>
    <property type="project" value="GO_Central"/>
</dbReference>
<dbReference type="PROSITE" id="PS00626">
    <property type="entry name" value="RCC1_2"/>
    <property type="match status" value="2"/>
</dbReference>
<dbReference type="InterPro" id="IPR049560">
    <property type="entry name" value="MeTrfase_RsmB-F_NOP2_cat"/>
</dbReference>
<evidence type="ECO:0000256" key="6">
    <source>
        <dbReference type="ARBA" id="ARBA00022603"/>
    </source>
</evidence>
<dbReference type="Pfam" id="PF00632">
    <property type="entry name" value="HECT"/>
    <property type="match status" value="1"/>
</dbReference>
<sequence>MKLVYDASSLDTANRLQRSSTMGKFRNKKNFKNRSKSNGQWTQDRVVGFTKTNDKLFDFYKKQGLIPEGEWDQFVETLKKDLPVSFRIQGCHKDREILQQELKERFIAPIAASGDAGAFEPKPLPWYYGAYQTPMSRSEVRSHPTLAALHNFLVTEAELGNVSRQEAVSMIPPLLLKPEAHHLGDTRRVAQADGRGFSKLEMEESGDVLDVCAAPGSKTMQLIEMQHETDPNPSGFIIANDVDKKRSYLLCHQVLKRMKVMKPGWFEFHLTITLFQSANCVVICEDGALMPNLKAADDSVLKFDRVLCDVICSGDGTLRKNPDIWPKWTPQEGLGLHKLQLSIARRSVQQLKVGGLLVYSTCSMNPMEDEAVVAQLLREAKGALRLVDAHPRLPGLKASRGVSQWKVFDRDMNEYATAADIPAEGPLTRALTASMWPPSEEEAKEMNLHHVMRLLPHQQDTGGFFVALIERVAEDADDEERRVGARAPAHKRQNMFKDEPFTFLQKDDERWDDLKSYYGIADSFPYENLFNRLIEGDNARQLFYVNEGVKQFIVDDEKVCMKVANKTQKLLNKVEKVRYRISQEGVDYLHRFMSNQKMRIPKEDMLILLRAAGKQDEKGVKALVDMELLQSKTELRTLKSGSVVLYVDETRPICAWIGQRTAAPYIGKEERIHHLRLLGEDVDSMEAIEKTKRKQKAMEAREAAWAEKAKEDEATGAAIKGEDIEVEGGDEAEEKQVKRIKLDESADELKAEDEDSGNFSMRSELLGFGVATDGQLGIRTSENEVSAPEHIVGAPCGHDGCTVVDVAAGEKHTVFLAEDGKLWSVGGNDVGQLGRGDSSQGSFTIYPVPPPTSSKFVQISAGRAHTAAITEDGRLFVWGCNVHGQCGVKGAAKWEKPKRVQELNEVIQVACGPDHTIVLTESGRIYTFGQQHDGACLQEPQEVKEFIGMPIVSVHAGGRHWGALTASGTVVVWGKNEHGQLGTNDTMFRSRPTVLASLSEMKVVDIALGDSHSLFLTSDGRVFACGADEFGQIGSGKRTEVNSTPKAVMDLMGMHVTRIAAGRIHSMVAAGGRVYSFGLNSSGQLGQGHTRNLLTPRPIESLDHVTKLFVGWDQSFVLRAAGVADLISGPSVDRKSIRSLQWDGEAEKMLNDKVELIGQLESVFSSLSSINASFLYKDDRRFSVSSSNTGIALDDAMEYFNALANASVKDRKTLMDLCADMLDMSLFSGEIQPRQYMHPECLRIFLIVPWLDFFVHPTVEIAKTFHVKFCGQMADVKEEQMDCLNQWWLDVPVRHFRRLVVGLVAGLQVLIDERVQDVQALETLLSALSLLHSLNGASDRISHDTFYINNLSSIVDIKQDYVRWVQAELSQKQTQFFFMKYPFIMNGIAKEELLHVDSKIQQQARFFLLFKNGNSFHPIKSIPIFQNATMDTNLSIPVSFRGMNTRIVVGDPYFAINVCRDTILDDTLKALLEEHPLKMQKPMRVTFKGEEAEDHGGVRKEFFMIIFEKLLNPDFGMFTENEESRLSWFSGVPGDESSFSLVGILTALAVYNEILVPFPFPLAMFKLLLRRELTLEDLTELAPTEGRGLQSLLDYEGDDVEEVFCLTFTISFSMLGDNFTVPLKEDGENIPVTNSNRQEYVNLYVLERMSKGPHGQVAIQSQRFCDGFRSIVADHVLGLFQPREFMELVVGNENYDWTLFRKNMQYKGVYHAGHPTIVAFWDAFFELSLDERKAFLQFLTGTYRLPVHGFTGFQSAIQPCASHLLPVAHTCFNLLDLPDMPDKKEQLRRLRVSIEQPTGFSLV</sequence>
<feature type="binding site" evidence="16">
    <location>
        <begin position="212"/>
        <end position="218"/>
    </location>
    <ligand>
        <name>S-adenosyl-L-methionine</name>
        <dbReference type="ChEBI" id="CHEBI:59789"/>
    </ligand>
</feature>
<dbReference type="InterPro" id="IPR058923">
    <property type="entry name" value="RCC1-like_dom"/>
</dbReference>
<evidence type="ECO:0000256" key="14">
    <source>
        <dbReference type="PROSITE-ProRule" id="PRU00104"/>
    </source>
</evidence>
<dbReference type="GO" id="GO:0005634">
    <property type="term" value="C:nucleus"/>
    <property type="evidence" value="ECO:0000318"/>
    <property type="project" value="GO_Central"/>
</dbReference>
<dbReference type="EnsemblMetazoa" id="PPA39601.1">
    <property type="protein sequence ID" value="PPA39601.1"/>
    <property type="gene ID" value="WBGene00277970"/>
</dbReference>
<feature type="active site" description="Glycyl thioester intermediate" evidence="14">
    <location>
        <position position="1771"/>
    </location>
</feature>
<evidence type="ECO:0000256" key="9">
    <source>
        <dbReference type="ARBA" id="ARBA00022694"/>
    </source>
</evidence>
<gene>
    <name evidence="18" type="primary">WBGene00277970</name>
</gene>
<feature type="repeat" description="RCC1" evidence="15">
    <location>
        <begin position="873"/>
        <end position="922"/>
    </location>
</feature>
<keyword evidence="11 14" id="KW-0833">Ubl conjugation pathway</keyword>
<dbReference type="GO" id="GO:0005737">
    <property type="term" value="C:cytoplasm"/>
    <property type="evidence" value="ECO:0000318"/>
    <property type="project" value="GO_Central"/>
</dbReference>
<dbReference type="InterPro" id="IPR023267">
    <property type="entry name" value="RCMT"/>
</dbReference>
<dbReference type="CDD" id="cd00078">
    <property type="entry name" value="HECTc"/>
    <property type="match status" value="1"/>
</dbReference>
<dbReference type="InterPro" id="IPR029063">
    <property type="entry name" value="SAM-dependent_MTases_sf"/>
</dbReference>
<feature type="repeat" description="RCC1" evidence="15">
    <location>
        <begin position="1020"/>
        <end position="1072"/>
    </location>
</feature>
<comment type="similarity">
    <text evidence="16">Belongs to the class I-like SAM-binding methyltransferase superfamily. RsmB/NOP family.</text>
</comment>
<keyword evidence="4" id="KW-0963">Cytoplasm</keyword>
<evidence type="ECO:0000256" key="7">
    <source>
        <dbReference type="ARBA" id="ARBA00022679"/>
    </source>
</evidence>
<proteinExistence type="inferred from homology"/>
<evidence type="ECO:0000256" key="3">
    <source>
        <dbReference type="ARBA" id="ARBA00012629"/>
    </source>
</evidence>
<feature type="binding site" evidence="16">
    <location>
        <position position="309"/>
    </location>
    <ligand>
        <name>S-adenosyl-L-methionine</name>
        <dbReference type="ChEBI" id="CHEBI:59789"/>
    </ligand>
</feature>
<dbReference type="PROSITE" id="PS50237">
    <property type="entry name" value="HECT"/>
    <property type="match status" value="1"/>
</dbReference>
<evidence type="ECO:0000256" key="5">
    <source>
        <dbReference type="ARBA" id="ARBA00022555"/>
    </source>
</evidence>
<dbReference type="InterPro" id="IPR001678">
    <property type="entry name" value="MeTrfase_RsmB-F_NOP2_dom"/>
</dbReference>
<feature type="region of interest" description="Disordered" evidence="17">
    <location>
        <begin position="705"/>
        <end position="736"/>
    </location>
</feature>
<comment type="subcellular location">
    <subcellularLocation>
        <location evidence="2">Cytoplasm</location>
    </subcellularLocation>
    <subcellularLocation>
        <location evidence="1">Nucleus</location>
    </subcellularLocation>
</comment>
<name>A0A2A6CEP2_PRIPA</name>
<feature type="binding site" evidence="16">
    <location>
        <position position="241"/>
    </location>
    <ligand>
        <name>S-adenosyl-L-methionine</name>
        <dbReference type="ChEBI" id="CHEBI:59789"/>
    </ligand>
</feature>
<dbReference type="InterPro" id="IPR000569">
    <property type="entry name" value="HECT_dom"/>
</dbReference>
<evidence type="ECO:0000256" key="2">
    <source>
        <dbReference type="ARBA" id="ARBA00004496"/>
    </source>
</evidence>
<reference evidence="19" key="1">
    <citation type="journal article" date="2008" name="Nat. Genet.">
        <title>The Pristionchus pacificus genome provides a unique perspective on nematode lifestyle and parasitism.</title>
        <authorList>
            <person name="Dieterich C."/>
            <person name="Clifton S.W."/>
            <person name="Schuster L.N."/>
            <person name="Chinwalla A."/>
            <person name="Delehaunty K."/>
            <person name="Dinkelacker I."/>
            <person name="Fulton L."/>
            <person name="Fulton R."/>
            <person name="Godfrey J."/>
            <person name="Minx P."/>
            <person name="Mitreva M."/>
            <person name="Roeseler W."/>
            <person name="Tian H."/>
            <person name="Witte H."/>
            <person name="Yang S.P."/>
            <person name="Wilson R.K."/>
            <person name="Sommer R.J."/>
        </authorList>
    </citation>
    <scope>NUCLEOTIDE SEQUENCE [LARGE SCALE GENOMIC DNA]</scope>
    <source>
        <strain evidence="19">PS312</strain>
    </source>
</reference>
<dbReference type="PANTHER" id="PTHR22808:SF1">
    <property type="entry name" value="RNA CYTOSINE-C(5)-METHYLTRANSFERASE NSUN2-RELATED"/>
    <property type="match status" value="1"/>
</dbReference>
<keyword evidence="12 16" id="KW-0694">RNA-binding</keyword>
<evidence type="ECO:0000256" key="16">
    <source>
        <dbReference type="PROSITE-ProRule" id="PRU01023"/>
    </source>
</evidence>
<evidence type="ECO:0000313" key="19">
    <source>
        <dbReference type="Proteomes" id="UP000005239"/>
    </source>
</evidence>
<evidence type="ECO:0000313" key="18">
    <source>
        <dbReference type="EnsemblMetazoa" id="PPA39601.1"/>
    </source>
</evidence>
<dbReference type="InterPro" id="IPR000408">
    <property type="entry name" value="Reg_chr_condens"/>
</dbReference>
<dbReference type="Pfam" id="PF01189">
    <property type="entry name" value="Methyltr_RsmB-F"/>
    <property type="match status" value="1"/>
</dbReference>
<dbReference type="Gene3D" id="3.40.50.150">
    <property type="entry name" value="Vaccinia Virus protein VP39"/>
    <property type="match status" value="1"/>
</dbReference>
<feature type="active site" description="Nucleophile" evidence="16">
    <location>
        <position position="362"/>
    </location>
</feature>
<dbReference type="PRINTS" id="PR02011">
    <property type="entry name" value="RCMTNCL1"/>
</dbReference>
<dbReference type="PRINTS" id="PR02008">
    <property type="entry name" value="RCMTFAMILY"/>
</dbReference>
<accession>A0A2A6CEP2</accession>
<keyword evidence="5" id="KW-0820">tRNA-binding</keyword>
<evidence type="ECO:0000256" key="10">
    <source>
        <dbReference type="ARBA" id="ARBA00022737"/>
    </source>
</evidence>
<dbReference type="InterPro" id="IPR009091">
    <property type="entry name" value="RCC1/BLIP-II"/>
</dbReference>
<keyword evidence="19" id="KW-1185">Reference proteome</keyword>
<evidence type="ECO:0000256" key="15">
    <source>
        <dbReference type="PROSITE-ProRule" id="PRU00235"/>
    </source>
</evidence>
<dbReference type="SMART" id="SM00119">
    <property type="entry name" value="HECTc"/>
    <property type="match status" value="1"/>
</dbReference>
<dbReference type="InterPro" id="IPR035983">
    <property type="entry name" value="Hect_E3_ubiquitin_ligase"/>
</dbReference>
<evidence type="ECO:0000256" key="17">
    <source>
        <dbReference type="SAM" id="MobiDB-lite"/>
    </source>
</evidence>
<keyword evidence="9" id="KW-0819">tRNA processing</keyword>
<dbReference type="FunFam" id="3.30.2410.10:FF:000003">
    <property type="entry name" value="probable E3 ubiquitin-protein ligase HERC4 isoform X1"/>
    <property type="match status" value="1"/>
</dbReference>